<feature type="domain" description="Transposase IS4-like" evidence="2">
    <location>
        <begin position="95"/>
        <end position="279"/>
    </location>
</feature>
<gene>
    <name evidence="4" type="ORF">ACFO60_40785</name>
</gene>
<dbReference type="Pfam" id="PF13340">
    <property type="entry name" value="DUF4096"/>
    <property type="match status" value="1"/>
</dbReference>
<keyword evidence="5" id="KW-1185">Reference proteome</keyword>
<evidence type="ECO:0000259" key="2">
    <source>
        <dbReference type="Pfam" id="PF01609"/>
    </source>
</evidence>
<organism evidence="4 5">
    <name type="scientific">Sphaerisporangium dianthi</name>
    <dbReference type="NCBI Taxonomy" id="1436120"/>
    <lineage>
        <taxon>Bacteria</taxon>
        <taxon>Bacillati</taxon>
        <taxon>Actinomycetota</taxon>
        <taxon>Actinomycetes</taxon>
        <taxon>Streptosporangiales</taxon>
        <taxon>Streptosporangiaceae</taxon>
        <taxon>Sphaerisporangium</taxon>
    </lineage>
</organism>
<protein>
    <submittedName>
        <fullName evidence="4">IS5 family transposase</fullName>
    </submittedName>
</protein>
<accession>A0ABV9CV28</accession>
<comment type="caution">
    <text evidence="4">The sequence shown here is derived from an EMBL/GenBank/DDBJ whole genome shotgun (WGS) entry which is preliminary data.</text>
</comment>
<sequence>MRRGELTDKAWQRIEPLLPATDGRGRPWRDHRQVIDGILWRLRTGAPWRDIPERYGPWQTCYERFKRWDTDGTWARLLEQMQVKDDSVGKVEWSFSIDSTISRAHQHAAGARKGGTTAGRSNTKQSQRRQALGRSRGGLTTKLHMITEARGLPMTLHLTAGNVVDCTAFEAVMAKLRLPRIGAGRPRSRPDRLIGDKGYSSKKIRTYLRRRGIQAVIPERKDQIANRKRKGSHGGRPYAFDAETYKQRNLVERCFGKLKQWRAIATRFDKLASRYLAGATIGCLMLWLRHRELSDTP</sequence>
<evidence type="ECO:0000313" key="5">
    <source>
        <dbReference type="Proteomes" id="UP001596004"/>
    </source>
</evidence>
<feature type="domain" description="Insertion element IS402-like" evidence="3">
    <location>
        <begin position="6"/>
        <end position="77"/>
    </location>
</feature>
<dbReference type="PANTHER" id="PTHR30007">
    <property type="entry name" value="PHP DOMAIN PROTEIN"/>
    <property type="match status" value="1"/>
</dbReference>
<dbReference type="EMBL" id="JBHSFP010000102">
    <property type="protein sequence ID" value="MFC4537146.1"/>
    <property type="molecule type" value="Genomic_DNA"/>
</dbReference>
<dbReference type="InterPro" id="IPR002559">
    <property type="entry name" value="Transposase_11"/>
</dbReference>
<proteinExistence type="predicted"/>
<dbReference type="RefSeq" id="WP_380852905.1">
    <property type="nucleotide sequence ID" value="NZ_JBHSFP010000102.1"/>
</dbReference>
<evidence type="ECO:0000256" key="1">
    <source>
        <dbReference type="SAM" id="MobiDB-lite"/>
    </source>
</evidence>
<feature type="region of interest" description="Disordered" evidence="1">
    <location>
        <begin position="104"/>
        <end position="137"/>
    </location>
</feature>
<evidence type="ECO:0000313" key="4">
    <source>
        <dbReference type="EMBL" id="MFC4537146.1"/>
    </source>
</evidence>
<dbReference type="InterPro" id="IPR025161">
    <property type="entry name" value="IS402-like_dom"/>
</dbReference>
<dbReference type="Proteomes" id="UP001596004">
    <property type="component" value="Unassembled WGS sequence"/>
</dbReference>
<name>A0ABV9CV28_9ACTN</name>
<dbReference type="PANTHER" id="PTHR30007:SF1">
    <property type="entry name" value="BLR1914 PROTEIN"/>
    <property type="match status" value="1"/>
</dbReference>
<dbReference type="Pfam" id="PF01609">
    <property type="entry name" value="DDE_Tnp_1"/>
    <property type="match status" value="1"/>
</dbReference>
<dbReference type="NCBIfam" id="NF033580">
    <property type="entry name" value="transpos_IS5_3"/>
    <property type="match status" value="1"/>
</dbReference>
<evidence type="ECO:0000259" key="3">
    <source>
        <dbReference type="Pfam" id="PF13340"/>
    </source>
</evidence>
<reference evidence="5" key="1">
    <citation type="journal article" date="2019" name="Int. J. Syst. Evol. Microbiol.">
        <title>The Global Catalogue of Microorganisms (GCM) 10K type strain sequencing project: providing services to taxonomists for standard genome sequencing and annotation.</title>
        <authorList>
            <consortium name="The Broad Institute Genomics Platform"/>
            <consortium name="The Broad Institute Genome Sequencing Center for Infectious Disease"/>
            <person name="Wu L."/>
            <person name="Ma J."/>
        </authorList>
    </citation>
    <scope>NUCLEOTIDE SEQUENCE [LARGE SCALE GENOMIC DNA]</scope>
    <source>
        <strain evidence="5">CGMCC 4.7132</strain>
    </source>
</reference>